<name>B9Z8I9_9NEIS</name>
<gene>
    <name evidence="1" type="ORF">FuraDRAFT_3675</name>
</gene>
<keyword evidence="2" id="KW-1185">Reference proteome</keyword>
<evidence type="ECO:0000313" key="1">
    <source>
        <dbReference type="EMBL" id="EEG06927.1"/>
    </source>
</evidence>
<dbReference type="Proteomes" id="UP000003165">
    <property type="component" value="Unassembled WGS sequence"/>
</dbReference>
<dbReference type="AlphaFoldDB" id="B9Z8I9"/>
<accession>B9Z8I9</accession>
<comment type="caution">
    <text evidence="1">The sequence shown here is derived from an EMBL/GenBank/DDBJ whole genome shotgun (WGS) entry which is preliminary data.</text>
</comment>
<proteinExistence type="predicted"/>
<organism evidence="1 2">
    <name type="scientific">Pseudogulbenkiania ferrooxidans 2002</name>
    <dbReference type="NCBI Taxonomy" id="279714"/>
    <lineage>
        <taxon>Bacteria</taxon>
        <taxon>Pseudomonadati</taxon>
        <taxon>Pseudomonadota</taxon>
        <taxon>Betaproteobacteria</taxon>
        <taxon>Neisseriales</taxon>
        <taxon>Chromobacteriaceae</taxon>
        <taxon>Pseudogulbenkiania</taxon>
    </lineage>
</organism>
<evidence type="ECO:0000313" key="2">
    <source>
        <dbReference type="Proteomes" id="UP000003165"/>
    </source>
</evidence>
<reference evidence="1 2" key="1">
    <citation type="submission" date="2009-02" db="EMBL/GenBank/DDBJ databases">
        <title>Sequencing of the draft genome and assembly of Lutiella nitroferrum 2002.</title>
        <authorList>
            <consortium name="US DOE Joint Genome Institute (JGI-PGF)"/>
            <person name="Lucas S."/>
            <person name="Copeland A."/>
            <person name="Lapidus A."/>
            <person name="Glavina del Rio T."/>
            <person name="Tice H."/>
            <person name="Bruce D."/>
            <person name="Goodwin L."/>
            <person name="Pitluck S."/>
            <person name="Larimer F."/>
            <person name="Land M.L."/>
            <person name="Hauser L."/>
            <person name="Coates J.D."/>
        </authorList>
    </citation>
    <scope>NUCLEOTIDE SEQUENCE [LARGE SCALE GENOMIC DNA]</scope>
    <source>
        <strain evidence="1 2">2002</strain>
    </source>
</reference>
<sequence length="84" mass="9136">MAALTSASVQAALKVAGEVHAEFAKGSHPSARLLADRAFISTFFGYLGPDMDFATDQERRLFTHLSKQLGLPDPLVPYGHKKVH</sequence>
<dbReference type="RefSeq" id="WP_008955693.1">
    <property type="nucleotide sequence ID" value="NZ_ACIS01000013.1"/>
</dbReference>
<protein>
    <submittedName>
        <fullName evidence="1">Uncharacterized protein</fullName>
    </submittedName>
</protein>
<dbReference type="EMBL" id="ACIS01000013">
    <property type="protein sequence ID" value="EEG06927.1"/>
    <property type="molecule type" value="Genomic_DNA"/>
</dbReference>